<dbReference type="EMBL" id="JAPWTJ010003291">
    <property type="protein sequence ID" value="KAJ8958992.1"/>
    <property type="molecule type" value="Genomic_DNA"/>
</dbReference>
<dbReference type="Pfam" id="PF21149">
    <property type="entry name" value="FAS_pseudo-KR"/>
    <property type="match status" value="1"/>
</dbReference>
<evidence type="ECO:0000313" key="4">
    <source>
        <dbReference type="EMBL" id="KAJ8958992.1"/>
    </source>
</evidence>
<feature type="region of interest" description="C-terminal hotdog fold" evidence="2">
    <location>
        <begin position="176"/>
        <end position="300"/>
    </location>
</feature>
<name>A0ABQ9IRC3_9CUCU</name>
<dbReference type="SUPFAM" id="SSF47336">
    <property type="entry name" value="ACP-like"/>
    <property type="match status" value="1"/>
</dbReference>
<dbReference type="EC" id="3.1.2.14" evidence="1"/>
<dbReference type="SUPFAM" id="SSF50129">
    <property type="entry name" value="GroES-like"/>
    <property type="match status" value="1"/>
</dbReference>
<dbReference type="InterPro" id="IPR036736">
    <property type="entry name" value="ACP-like_sf"/>
</dbReference>
<keyword evidence="5" id="KW-1185">Reference proteome</keyword>
<dbReference type="Gene3D" id="3.40.50.720">
    <property type="entry name" value="NAD(P)-binding Rossmann-like Domain"/>
    <property type="match status" value="1"/>
</dbReference>
<dbReference type="InterPro" id="IPR049900">
    <property type="entry name" value="PKS_mFAS_DH"/>
</dbReference>
<dbReference type="InterPro" id="IPR029058">
    <property type="entry name" value="AB_hydrolase_fold"/>
</dbReference>
<protein>
    <recommendedName>
        <fullName evidence="1">oleoyl-[acyl-carrier-protein] hydrolase</fullName>
        <ecNumber evidence="1">3.1.2.14</ecNumber>
    </recommendedName>
</protein>
<dbReference type="SMART" id="SM00829">
    <property type="entry name" value="PKS_ER"/>
    <property type="match status" value="1"/>
</dbReference>
<dbReference type="InterPro" id="IPR036291">
    <property type="entry name" value="NAD(P)-bd_dom_sf"/>
</dbReference>
<dbReference type="InterPro" id="IPR050091">
    <property type="entry name" value="PKS_NRPS_Biosynth_Enz"/>
</dbReference>
<dbReference type="Proteomes" id="UP001162164">
    <property type="component" value="Unassembled WGS sequence"/>
</dbReference>
<evidence type="ECO:0000259" key="3">
    <source>
        <dbReference type="PROSITE" id="PS52019"/>
    </source>
</evidence>
<dbReference type="Gene3D" id="1.10.1200.10">
    <property type="entry name" value="ACP-like"/>
    <property type="match status" value="1"/>
</dbReference>
<reference evidence="4" key="1">
    <citation type="journal article" date="2023" name="Insect Mol. Biol.">
        <title>Genome sequencing provides insights into the evolution of gene families encoding plant cell wall-degrading enzymes in longhorned beetles.</title>
        <authorList>
            <person name="Shin N.R."/>
            <person name="Okamura Y."/>
            <person name="Kirsch R."/>
            <person name="Pauchet Y."/>
        </authorList>
    </citation>
    <scope>NUCLEOTIDE SEQUENCE</scope>
    <source>
        <strain evidence="4">MMC_N1</strain>
    </source>
</reference>
<dbReference type="Pfam" id="PF00975">
    <property type="entry name" value="Thioesterase"/>
    <property type="match status" value="1"/>
</dbReference>
<evidence type="ECO:0000256" key="1">
    <source>
        <dbReference type="ARBA" id="ARBA00012480"/>
    </source>
</evidence>
<dbReference type="InterPro" id="IPR009081">
    <property type="entry name" value="PP-bd_ACP"/>
</dbReference>
<dbReference type="InterPro" id="IPR011032">
    <property type="entry name" value="GroES-like_sf"/>
</dbReference>
<dbReference type="Gene3D" id="3.40.50.1820">
    <property type="entry name" value="alpha/beta hydrolase"/>
    <property type="match status" value="1"/>
</dbReference>
<dbReference type="CDD" id="cd05195">
    <property type="entry name" value="enoyl_red"/>
    <property type="match status" value="1"/>
</dbReference>
<dbReference type="Gene3D" id="3.30.70.3290">
    <property type="match status" value="1"/>
</dbReference>
<dbReference type="Gene3D" id="3.90.180.10">
    <property type="entry name" value="Medium-chain alcohol dehydrogenases, catalytic domain"/>
    <property type="match status" value="1"/>
</dbReference>
<dbReference type="InterPro" id="IPR049391">
    <property type="entry name" value="FAS_pseudo-KR"/>
</dbReference>
<proteinExistence type="predicted"/>
<dbReference type="Pfam" id="PF00550">
    <property type="entry name" value="PP-binding"/>
    <property type="match status" value="1"/>
</dbReference>
<feature type="active site" description="Proton donor; for dehydratase activity" evidence="2">
    <location>
        <position position="225"/>
    </location>
</feature>
<dbReference type="InterPro" id="IPR020843">
    <property type="entry name" value="ER"/>
</dbReference>
<dbReference type="Gene3D" id="3.10.129.110">
    <property type="entry name" value="Polyketide synthase dehydratase"/>
    <property type="match status" value="1"/>
</dbReference>
<dbReference type="PANTHER" id="PTHR43775">
    <property type="entry name" value="FATTY ACID SYNTHASE"/>
    <property type="match status" value="1"/>
</dbReference>
<dbReference type="PANTHER" id="PTHR43775:SF23">
    <property type="entry name" value="FATTY ACID SYNTHASE 3"/>
    <property type="match status" value="1"/>
</dbReference>
<dbReference type="InterPro" id="IPR013968">
    <property type="entry name" value="PKS_KR"/>
</dbReference>
<dbReference type="InterPro" id="IPR042104">
    <property type="entry name" value="PKS_dehydratase_sf"/>
</dbReference>
<feature type="domain" description="PKS/mFAS DH" evidence="3">
    <location>
        <begin position="55"/>
        <end position="300"/>
    </location>
</feature>
<feature type="region of interest" description="N-terminal hotdog fold" evidence="2">
    <location>
        <begin position="55"/>
        <end position="163"/>
    </location>
</feature>
<dbReference type="PROSITE" id="PS52019">
    <property type="entry name" value="PKS_MFAS_DH"/>
    <property type="match status" value="1"/>
</dbReference>
<dbReference type="Pfam" id="PF13602">
    <property type="entry name" value="ADH_zinc_N_2"/>
    <property type="match status" value="1"/>
</dbReference>
<evidence type="ECO:0000313" key="5">
    <source>
        <dbReference type="Proteomes" id="UP001162164"/>
    </source>
</evidence>
<evidence type="ECO:0000256" key="2">
    <source>
        <dbReference type="PROSITE-ProRule" id="PRU01363"/>
    </source>
</evidence>
<dbReference type="InterPro" id="IPR057326">
    <property type="entry name" value="KR_dom"/>
</dbReference>
<sequence length="1512" mass="171001">MCTYKWCWHISSTSVYRLYERGYNPQIRELYPLVELPVRNTRMISPYIKWQHNRDLYLPQYDEDALSTDRIKQVFITSTDAESKYLQGHVVDGRNLFPATGYLFMVWDTLSQIGRIQTGSYKYSETRPLKFLVSIHKETGNFQITEEESLIVSGRIRMVDDKETDMREQSISTPTGPLLTSKDVYKELSLRGYNYKKEFRAIRKYQIEPPMAHIKWEDNWVTFIDNMLQMKLLETDTRLLYVPTYISKLTIDAKSHLAAVAQIPKDENEQIEIPVYSDRTTGIISCGGITITGLLASSINKRKNKAIPILEKNEFVPNTTAVDIDSSVRINVQIILENELIYKVKVVELMNELAQEDAIPLAPIVQSVIGDQPLIQSMIKILSKIPFEVDQKIEVEETKLSDEQDCNIVIVSNIAGNKPVLKDALAVLKESGYVIAREAPDCKVSDDLFPRNHLSSTDDFDWLPTVQESIKTHHNIVLYSENEPLNGILGLVNCIRREPEGRRVKCVFLADGGKKFDVIEVRKQLKKGFAINIYKDGQWGSYRHLLLRELDTLQCEQTFVKATARGDLSSLKWMEGPLRHNMTVPQEKELIYVHYATLNFRDVMTASGRLNPDSITPDRIEQECVQGFEFSGIDSRGRRVMGTVDCGAFTTLLLADAQMCFEIPDSWSLADAATVPVVYETVIYGMLVRGGLKRNETVLIHSGTGGVGQAAIRIALHYGCTVYTTVGTEEKREFLKKTYPQLEDHNIGNSRDESFEYMIRRETRGRGVDLVLNSLAEDKLIASVRCLARGGRFVEIGKFDMANNNYLNTALFEKEASFHGTMLDQIFKASPNTKIQLFKLLSKLIREGAVKPLNRTIFKYEEVEQAFRYMASGKHIGKVLVEVRKPEPNAVNEIGRTFPCIPRFICDPEKTYIILGGLGGFGLELADWLVLRGAKKLVLTSRKGISTGYQNLRTRIWRSYGTIVKISQVDITTKAGCEQLIEESQNLGPVDAIFNLAVKTKPQKLFATSFVPKAIATEYLDEITRRLCPDLSSWCSLRCRVVEVTQLKLITGCQIQSWRESVSEEKMMDIQLLRYSGGQLERSAWLPKCKEKTSSSISVVLYNSPFPTVFRFWTHYSSRKKPKSCLVWWSREKNEHKSANSVVDLVVNVLGLPDNRSVSFHATLPELGMDSMTAVEIKQNLEKRLRHIPDTQRFQEYDASEAQGNTRGKGWPGGDQEGGIGFSQLGDLFNPVDLNADSCKPFIPLKSGREGNPSAPKVLLFPGLEGVAKIYEEFTSLLNADVIGIQFMDNNRQQSIPEIALSLLPYAKEHLTKDTPFKIMAYSFGTVIALEVVSLLESQGYTGTLVCIDGSPLMLKEILRNIHGEVDDLFETALIIHLLSFRVSADVLSENQAAFMKCASWEERLQQAAGILKQHLGHDPVYEMQMINGLFTRVKTLTEYTPSYCKIRSTVKLFKAATQIVKDVPDDYGLSQLLEEPLEVQVIDGTHLTILMNKKLINTINGYLDADLGDEK</sequence>
<dbReference type="Pfam" id="PF08659">
    <property type="entry name" value="KR"/>
    <property type="match status" value="1"/>
</dbReference>
<comment type="caution">
    <text evidence="4">The sequence shown here is derived from an EMBL/GenBank/DDBJ whole genome shotgun (WGS) entry which is preliminary data.</text>
</comment>
<feature type="active site" description="Proton acceptor; for dehydratase activity" evidence="2">
    <location>
        <position position="89"/>
    </location>
</feature>
<dbReference type="SUPFAM" id="SSF53474">
    <property type="entry name" value="alpha/beta-Hydrolases"/>
    <property type="match status" value="1"/>
</dbReference>
<dbReference type="InterPro" id="IPR001031">
    <property type="entry name" value="Thioesterase"/>
</dbReference>
<dbReference type="SUPFAM" id="SSF51735">
    <property type="entry name" value="NAD(P)-binding Rossmann-fold domains"/>
    <property type="match status" value="2"/>
</dbReference>
<gene>
    <name evidence="4" type="ORF">NQ317_011720</name>
</gene>
<dbReference type="SMART" id="SM00822">
    <property type="entry name" value="PKS_KR"/>
    <property type="match status" value="1"/>
</dbReference>
<organism evidence="4 5">
    <name type="scientific">Molorchus minor</name>
    <dbReference type="NCBI Taxonomy" id="1323400"/>
    <lineage>
        <taxon>Eukaryota</taxon>
        <taxon>Metazoa</taxon>
        <taxon>Ecdysozoa</taxon>
        <taxon>Arthropoda</taxon>
        <taxon>Hexapoda</taxon>
        <taxon>Insecta</taxon>
        <taxon>Pterygota</taxon>
        <taxon>Neoptera</taxon>
        <taxon>Endopterygota</taxon>
        <taxon>Coleoptera</taxon>
        <taxon>Polyphaga</taxon>
        <taxon>Cucujiformia</taxon>
        <taxon>Chrysomeloidea</taxon>
        <taxon>Cerambycidae</taxon>
        <taxon>Lamiinae</taxon>
        <taxon>Monochamini</taxon>
        <taxon>Molorchus</taxon>
    </lineage>
</organism>
<accession>A0ABQ9IRC3</accession>